<reference evidence="1 2" key="1">
    <citation type="submission" date="2019-04" db="EMBL/GenBank/DDBJ databases">
        <title>An improved genome assembly and genetic linkage map for asparagus bean, Vigna unguiculata ssp. sesquipedialis.</title>
        <authorList>
            <person name="Xia Q."/>
            <person name="Zhang R."/>
            <person name="Dong Y."/>
        </authorList>
    </citation>
    <scope>NUCLEOTIDE SEQUENCE [LARGE SCALE GENOMIC DNA]</scope>
    <source>
        <tissue evidence="1">Leaf</tissue>
    </source>
</reference>
<dbReference type="EMBL" id="CP039350">
    <property type="protein sequence ID" value="QCD95887.1"/>
    <property type="molecule type" value="Genomic_DNA"/>
</dbReference>
<evidence type="ECO:0000313" key="1">
    <source>
        <dbReference type="EMBL" id="QCD95887.1"/>
    </source>
</evidence>
<accession>A0A4D6M4Y3</accession>
<organism evidence="1 2">
    <name type="scientific">Vigna unguiculata</name>
    <name type="common">Cowpea</name>
    <dbReference type="NCBI Taxonomy" id="3917"/>
    <lineage>
        <taxon>Eukaryota</taxon>
        <taxon>Viridiplantae</taxon>
        <taxon>Streptophyta</taxon>
        <taxon>Embryophyta</taxon>
        <taxon>Tracheophyta</taxon>
        <taxon>Spermatophyta</taxon>
        <taxon>Magnoliopsida</taxon>
        <taxon>eudicotyledons</taxon>
        <taxon>Gunneridae</taxon>
        <taxon>Pentapetalae</taxon>
        <taxon>rosids</taxon>
        <taxon>fabids</taxon>
        <taxon>Fabales</taxon>
        <taxon>Fabaceae</taxon>
        <taxon>Papilionoideae</taxon>
        <taxon>50 kb inversion clade</taxon>
        <taxon>NPAAA clade</taxon>
        <taxon>indigoferoid/millettioid clade</taxon>
        <taxon>Phaseoleae</taxon>
        <taxon>Vigna</taxon>
    </lineage>
</organism>
<dbReference type="Proteomes" id="UP000501690">
    <property type="component" value="Linkage Group LG6"/>
</dbReference>
<evidence type="ECO:0000313" key="2">
    <source>
        <dbReference type="Proteomes" id="UP000501690"/>
    </source>
</evidence>
<keyword evidence="2" id="KW-1185">Reference proteome</keyword>
<sequence>MQIHLQRTPITTLLPDTSLGTARRIVPDRLAVSLYRRAPPNQRPFLFVAYRLAEHVLPPGATPVETLFYWFRHFQGLSTTCNHSTLHANHPFQKHQNATNYAVPVHAAWRFPIAARRFITEPRNHQHWRCRLAEHSQSPSSF</sequence>
<proteinExistence type="predicted"/>
<gene>
    <name evidence="1" type="ORF">DEO72_LG6g584</name>
</gene>
<protein>
    <submittedName>
        <fullName evidence="1">Uncharacterized protein</fullName>
    </submittedName>
</protein>
<name>A0A4D6M4Y3_VIGUN</name>
<dbReference type="AlphaFoldDB" id="A0A4D6M4Y3"/>